<dbReference type="Proteomes" id="UP000799439">
    <property type="component" value="Unassembled WGS sequence"/>
</dbReference>
<feature type="domain" description="DUF4187" evidence="2">
    <location>
        <begin position="126"/>
        <end position="178"/>
    </location>
</feature>
<keyword evidence="4" id="KW-1185">Reference proteome</keyword>
<dbReference type="OrthoDB" id="786951at2759"/>
<reference evidence="3" key="1">
    <citation type="journal article" date="2020" name="Stud. Mycol.">
        <title>101 Dothideomycetes genomes: a test case for predicting lifestyles and emergence of pathogens.</title>
        <authorList>
            <person name="Haridas S."/>
            <person name="Albert R."/>
            <person name="Binder M."/>
            <person name="Bloem J."/>
            <person name="Labutti K."/>
            <person name="Salamov A."/>
            <person name="Andreopoulos B."/>
            <person name="Baker S."/>
            <person name="Barry K."/>
            <person name="Bills G."/>
            <person name="Bluhm B."/>
            <person name="Cannon C."/>
            <person name="Castanera R."/>
            <person name="Culley D."/>
            <person name="Daum C."/>
            <person name="Ezra D."/>
            <person name="Gonzalez J."/>
            <person name="Henrissat B."/>
            <person name="Kuo A."/>
            <person name="Liang C."/>
            <person name="Lipzen A."/>
            <person name="Lutzoni F."/>
            <person name="Magnuson J."/>
            <person name="Mondo S."/>
            <person name="Nolan M."/>
            <person name="Ohm R."/>
            <person name="Pangilinan J."/>
            <person name="Park H.-J."/>
            <person name="Ramirez L."/>
            <person name="Alfaro M."/>
            <person name="Sun H."/>
            <person name="Tritt A."/>
            <person name="Yoshinaga Y."/>
            <person name="Zwiers L.-H."/>
            <person name="Turgeon B."/>
            <person name="Goodwin S."/>
            <person name="Spatafora J."/>
            <person name="Crous P."/>
            <person name="Grigoriev I."/>
        </authorList>
    </citation>
    <scope>NUCLEOTIDE SEQUENCE</scope>
    <source>
        <strain evidence="3">CBS 260.36</strain>
    </source>
</reference>
<dbReference type="SMART" id="SM01173">
    <property type="entry name" value="DUF4187"/>
    <property type="match status" value="1"/>
</dbReference>
<evidence type="ECO:0000256" key="1">
    <source>
        <dbReference type="SAM" id="MobiDB-lite"/>
    </source>
</evidence>
<dbReference type="PANTHER" id="PTHR21032:SF0">
    <property type="entry name" value="G PATCH DOMAIN-CONTAINING PROTEIN 11"/>
    <property type="match status" value="1"/>
</dbReference>
<dbReference type="AlphaFoldDB" id="A0A9P4J6P5"/>
<dbReference type="InterPro" id="IPR039249">
    <property type="entry name" value="GPATCH11"/>
</dbReference>
<feature type="region of interest" description="Disordered" evidence="1">
    <location>
        <begin position="69"/>
        <end position="103"/>
    </location>
</feature>
<feature type="compositionally biased region" description="Acidic residues" evidence="1">
    <location>
        <begin position="89"/>
        <end position="103"/>
    </location>
</feature>
<comment type="caution">
    <text evidence="3">The sequence shown here is derived from an EMBL/GenBank/DDBJ whole genome shotgun (WGS) entry which is preliminary data.</text>
</comment>
<feature type="compositionally biased region" description="Basic and acidic residues" evidence="1">
    <location>
        <begin position="69"/>
        <end position="85"/>
    </location>
</feature>
<sequence>MTTEDAGDFRVRMAREKAEKVAEGRGRAAGRVGETLYAQMASGGEEKTEEGEREVPVFVRAVRAEQRAKEERMARGREKAARLARMEVQGEEGGEGLDDDEADVVARGETVRGLQGIGDGEDEEEDAELEEFLTLSAEERLERTVRWLRQEFHYCFWCKAQYDDEEMEGCPGVGEEVHG</sequence>
<evidence type="ECO:0000259" key="2">
    <source>
        <dbReference type="SMART" id="SM01173"/>
    </source>
</evidence>
<organism evidence="3 4">
    <name type="scientific">Myriangium duriaei CBS 260.36</name>
    <dbReference type="NCBI Taxonomy" id="1168546"/>
    <lineage>
        <taxon>Eukaryota</taxon>
        <taxon>Fungi</taxon>
        <taxon>Dikarya</taxon>
        <taxon>Ascomycota</taxon>
        <taxon>Pezizomycotina</taxon>
        <taxon>Dothideomycetes</taxon>
        <taxon>Dothideomycetidae</taxon>
        <taxon>Myriangiales</taxon>
        <taxon>Myriangiaceae</taxon>
        <taxon>Myriangium</taxon>
    </lineage>
</organism>
<dbReference type="EMBL" id="ML996082">
    <property type="protein sequence ID" value="KAF2156076.1"/>
    <property type="molecule type" value="Genomic_DNA"/>
</dbReference>
<dbReference type="PANTHER" id="PTHR21032">
    <property type="entry name" value="G PATCH DOMAIN-CONTAINING PROTEIN 11"/>
    <property type="match status" value="1"/>
</dbReference>
<name>A0A9P4J6P5_9PEZI</name>
<dbReference type="Pfam" id="PF13821">
    <property type="entry name" value="DUF4187"/>
    <property type="match status" value="1"/>
</dbReference>
<gene>
    <name evidence="3" type="ORF">K461DRAFT_89084</name>
</gene>
<dbReference type="InterPro" id="IPR025239">
    <property type="entry name" value="DUF4187"/>
</dbReference>
<proteinExistence type="predicted"/>
<accession>A0A9P4J6P5</accession>
<protein>
    <recommendedName>
        <fullName evidence="2">DUF4187 domain-containing protein</fullName>
    </recommendedName>
</protein>
<evidence type="ECO:0000313" key="4">
    <source>
        <dbReference type="Proteomes" id="UP000799439"/>
    </source>
</evidence>
<dbReference type="GO" id="GO:0000776">
    <property type="term" value="C:kinetochore"/>
    <property type="evidence" value="ECO:0007669"/>
    <property type="project" value="TreeGrafter"/>
</dbReference>
<evidence type="ECO:0000313" key="3">
    <source>
        <dbReference type="EMBL" id="KAF2156076.1"/>
    </source>
</evidence>